<dbReference type="PANTHER" id="PTHR12305">
    <property type="entry name" value="PHOSPHATASE WITH HOMOLOGY TO TENSIN"/>
    <property type="match status" value="1"/>
</dbReference>
<feature type="compositionally biased region" description="Basic and acidic residues" evidence="3">
    <location>
        <begin position="629"/>
        <end position="649"/>
    </location>
</feature>
<dbReference type="PANTHER" id="PTHR12305:SF81">
    <property type="entry name" value="PHOSPHATIDYLINOSITOL 3,4,5-TRISPHOSPHATE 3-PHOSPHATASE AND DUAL-SPECIFICITY PROTEIN PHOSPHATASE PTEN"/>
    <property type="match status" value="1"/>
</dbReference>
<protein>
    <recommendedName>
        <fullName evidence="1">phosphatidylinositol-3,4,5-trisphosphate 3-phosphatase</fullName>
        <ecNumber evidence="1">3.1.3.67</ecNumber>
    </recommendedName>
</protein>
<name>A0ABR1TWI8_9PEZI</name>
<dbReference type="Pfam" id="PF00782">
    <property type="entry name" value="DSPc"/>
    <property type="match status" value="1"/>
</dbReference>
<dbReference type="PROSITE" id="PS50056">
    <property type="entry name" value="TYR_PHOSPHATASE_2"/>
    <property type="match status" value="1"/>
</dbReference>
<organism evidence="6 7">
    <name type="scientific">Apiospora rasikravindrae</name>
    <dbReference type="NCBI Taxonomy" id="990691"/>
    <lineage>
        <taxon>Eukaryota</taxon>
        <taxon>Fungi</taxon>
        <taxon>Dikarya</taxon>
        <taxon>Ascomycota</taxon>
        <taxon>Pezizomycotina</taxon>
        <taxon>Sordariomycetes</taxon>
        <taxon>Xylariomycetidae</taxon>
        <taxon>Amphisphaeriales</taxon>
        <taxon>Apiosporaceae</taxon>
        <taxon>Apiospora</taxon>
    </lineage>
</organism>
<feature type="region of interest" description="Disordered" evidence="3">
    <location>
        <begin position="311"/>
        <end position="428"/>
    </location>
</feature>
<evidence type="ECO:0000256" key="1">
    <source>
        <dbReference type="ARBA" id="ARBA00013015"/>
    </source>
</evidence>
<feature type="domain" description="Phosphatase tensin-type" evidence="5">
    <location>
        <begin position="12"/>
        <end position="221"/>
    </location>
</feature>
<evidence type="ECO:0000313" key="7">
    <source>
        <dbReference type="Proteomes" id="UP001444661"/>
    </source>
</evidence>
<reference evidence="6 7" key="1">
    <citation type="submission" date="2023-01" db="EMBL/GenBank/DDBJ databases">
        <title>Analysis of 21 Apiospora genomes using comparative genomics revels a genus with tremendous synthesis potential of carbohydrate active enzymes and secondary metabolites.</title>
        <authorList>
            <person name="Sorensen T."/>
        </authorList>
    </citation>
    <scope>NUCLEOTIDE SEQUENCE [LARGE SCALE GENOMIC DNA]</scope>
    <source>
        <strain evidence="6 7">CBS 33761</strain>
    </source>
</reference>
<evidence type="ECO:0000256" key="3">
    <source>
        <dbReference type="SAM" id="MobiDB-lite"/>
    </source>
</evidence>
<dbReference type="PROSITE" id="PS00383">
    <property type="entry name" value="TYR_PHOSPHATASE_1"/>
    <property type="match status" value="1"/>
</dbReference>
<keyword evidence="7" id="KW-1185">Reference proteome</keyword>
<comment type="caution">
    <text evidence="6">The sequence shown here is derived from an EMBL/GenBank/DDBJ whole genome shotgun (WGS) entry which is preliminary data.</text>
</comment>
<dbReference type="InterPro" id="IPR029023">
    <property type="entry name" value="Tensin_phosphatase"/>
</dbReference>
<gene>
    <name evidence="6" type="ORF">PG993_002395</name>
</gene>
<proteinExistence type="predicted"/>
<dbReference type="Proteomes" id="UP001444661">
    <property type="component" value="Unassembled WGS sequence"/>
</dbReference>
<dbReference type="PROSITE" id="PS51181">
    <property type="entry name" value="PPASE_TENSIN"/>
    <property type="match status" value="1"/>
</dbReference>
<dbReference type="CDD" id="cd14497">
    <property type="entry name" value="PTP_PTEN-like"/>
    <property type="match status" value="1"/>
</dbReference>
<dbReference type="EC" id="3.1.3.67" evidence="1"/>
<dbReference type="SUPFAM" id="SSF52799">
    <property type="entry name" value="(Phosphotyrosine protein) phosphatases II"/>
    <property type="match status" value="1"/>
</dbReference>
<sequence>MASLLRQIVAGPRSKHPEAGLDLCYVTDNIVATSGPSQTYPQRAYRNPLDRLVEFLDKKHGKDWAIWEFRAEGTGYPDNLVYNRIRHYPWPDHHPPPFRLVPMIMASMRNWLSGNELDADGVAGGDGKQANNEHSLLEKVIDTWKGSDKKNPRIVVVHCKAGKGRSGSMACSYLISQCGWTPEEALARFTERRMRPKFGPGVSIPSQLRWIGYVDRWTKGGKKYVDRELEIVEVHVWGLRNGVKLCVEGFVDEGKKIKVFHTFHRNERLVVEGGAPGSTGFMDSIYDMAGYGMSPGTEKEILNEARETDAQNGTNFTGQAPVESPVAKSPDTPVASGSNTPPVPEETKPSKSRTPKLISRNMSTKSLKDKMPTRSKSKKQKPESLFVEDAAAERSATEPSSSKSSPPNEENVDPEPGGQAVIFKPHEPIRLPTSDVNIDLERRNRAPSSMGLTMVTAVAHVWFNAFFEGNGPERDGEPETNGVFEIEWDKMDGIKGSSRKGTRAADRIAVVWRSVVPKGPEAAAAAAAQGGVAGDEIDQPSVNSPVPQMEAADWKGDNAEDPAQDKKLGLRVSSPDSADVSRASSILGGAGDSKNQNDDADSFEGLKSDMPGANIGGSSSSAAATGSGEENRGRAASKEVDDKKLEAYAEKLPSPNGGDDGKGGGVSK</sequence>
<feature type="domain" description="Tyrosine specific protein phosphatases" evidence="4">
    <location>
        <begin position="134"/>
        <end position="193"/>
    </location>
</feature>
<dbReference type="EMBL" id="JAQQWK010000002">
    <property type="protein sequence ID" value="KAK8051010.1"/>
    <property type="molecule type" value="Genomic_DNA"/>
</dbReference>
<dbReference type="InterPro" id="IPR000387">
    <property type="entry name" value="Tyr_Pase_dom"/>
</dbReference>
<feature type="compositionally biased region" description="Low complexity" evidence="3">
    <location>
        <begin position="612"/>
        <end position="628"/>
    </location>
</feature>
<evidence type="ECO:0000259" key="4">
    <source>
        <dbReference type="PROSITE" id="PS50056"/>
    </source>
</evidence>
<dbReference type="InterPro" id="IPR051281">
    <property type="entry name" value="Dual-spec_lipid-protein_phosph"/>
</dbReference>
<dbReference type="InterPro" id="IPR029021">
    <property type="entry name" value="Prot-tyrosine_phosphatase-like"/>
</dbReference>
<evidence type="ECO:0000313" key="6">
    <source>
        <dbReference type="EMBL" id="KAK8051010.1"/>
    </source>
</evidence>
<feature type="compositionally biased region" description="Basic and acidic residues" evidence="3">
    <location>
        <begin position="552"/>
        <end position="568"/>
    </location>
</feature>
<dbReference type="InterPro" id="IPR000340">
    <property type="entry name" value="Dual-sp_phosphatase_cat-dom"/>
</dbReference>
<feature type="compositionally biased region" description="Low complexity" evidence="3">
    <location>
        <begin position="398"/>
        <end position="409"/>
    </location>
</feature>
<evidence type="ECO:0000256" key="2">
    <source>
        <dbReference type="ARBA" id="ARBA00022801"/>
    </source>
</evidence>
<accession>A0ABR1TWI8</accession>
<evidence type="ECO:0000259" key="5">
    <source>
        <dbReference type="PROSITE" id="PS51181"/>
    </source>
</evidence>
<keyword evidence="2" id="KW-0378">Hydrolase</keyword>
<dbReference type="InterPro" id="IPR016130">
    <property type="entry name" value="Tyr_Pase_AS"/>
</dbReference>
<feature type="region of interest" description="Disordered" evidence="3">
    <location>
        <begin position="526"/>
        <end position="668"/>
    </location>
</feature>
<dbReference type="Gene3D" id="3.90.190.10">
    <property type="entry name" value="Protein tyrosine phosphatase superfamily"/>
    <property type="match status" value="1"/>
</dbReference>